<sequence>MMTLTPRRRLRRLGLVAALTAAFGTALATPALAHTRLVGSTPGKDASAASVTEVELVFSDTIGFAKVLVKDAEGKEFQDGAARRDGVKVTQRLNGPLPAGRYSVAYAVVGEDGHRIEKSDLSFTATAGTGDAAAGGGAGQTTVGPAEPKRDVSAAHTHPAKADEDGGSSGASAWIMIGVGLLIGVGIGVAIVARAKRKAGGGPPRPAAGAGAGKGPDAAKGEGPADDGGTGR</sequence>
<evidence type="ECO:0000256" key="4">
    <source>
        <dbReference type="ARBA" id="ARBA00023008"/>
    </source>
</evidence>
<evidence type="ECO:0000256" key="3">
    <source>
        <dbReference type="ARBA" id="ARBA00022729"/>
    </source>
</evidence>
<comment type="subcellular location">
    <subcellularLocation>
        <location evidence="1">Cell envelope</location>
    </subcellularLocation>
</comment>
<feature type="domain" description="CopC" evidence="8">
    <location>
        <begin position="34"/>
        <end position="119"/>
    </location>
</feature>
<keyword evidence="3 7" id="KW-0732">Signal</keyword>
<dbReference type="Pfam" id="PF04234">
    <property type="entry name" value="CopC"/>
    <property type="match status" value="1"/>
</dbReference>
<keyword evidence="4" id="KW-0186">Copper</keyword>
<dbReference type="PANTHER" id="PTHR34820:SF4">
    <property type="entry name" value="INNER MEMBRANE PROTEIN YEBZ"/>
    <property type="match status" value="1"/>
</dbReference>
<feature type="region of interest" description="Disordered" evidence="5">
    <location>
        <begin position="196"/>
        <end position="232"/>
    </location>
</feature>
<evidence type="ECO:0000313" key="9">
    <source>
        <dbReference type="EMBL" id="MFC6881269.1"/>
    </source>
</evidence>
<evidence type="ECO:0000313" key="10">
    <source>
        <dbReference type="Proteomes" id="UP001596380"/>
    </source>
</evidence>
<reference evidence="10" key="1">
    <citation type="journal article" date="2019" name="Int. J. Syst. Evol. Microbiol.">
        <title>The Global Catalogue of Microorganisms (GCM) 10K type strain sequencing project: providing services to taxonomists for standard genome sequencing and annotation.</title>
        <authorList>
            <consortium name="The Broad Institute Genomics Platform"/>
            <consortium name="The Broad Institute Genome Sequencing Center for Infectious Disease"/>
            <person name="Wu L."/>
            <person name="Ma J."/>
        </authorList>
    </citation>
    <scope>NUCLEOTIDE SEQUENCE [LARGE SCALE GENOMIC DNA]</scope>
    <source>
        <strain evidence="10">JCM 3369</strain>
    </source>
</reference>
<keyword evidence="6" id="KW-1133">Transmembrane helix</keyword>
<comment type="caution">
    <text evidence="9">The sequence shown here is derived from an EMBL/GenBank/DDBJ whole genome shotgun (WGS) entry which is preliminary data.</text>
</comment>
<gene>
    <name evidence="9" type="ORF">ACFQKB_15990</name>
</gene>
<protein>
    <submittedName>
        <fullName evidence="9">Copper resistance protein CopC</fullName>
    </submittedName>
</protein>
<evidence type="ECO:0000256" key="2">
    <source>
        <dbReference type="ARBA" id="ARBA00022723"/>
    </source>
</evidence>
<feature type="signal peptide" evidence="7">
    <location>
        <begin position="1"/>
        <end position="28"/>
    </location>
</feature>
<evidence type="ECO:0000256" key="7">
    <source>
        <dbReference type="SAM" id="SignalP"/>
    </source>
</evidence>
<organism evidence="9 10">
    <name type="scientific">Actinomadura yumaensis</name>
    <dbReference type="NCBI Taxonomy" id="111807"/>
    <lineage>
        <taxon>Bacteria</taxon>
        <taxon>Bacillati</taxon>
        <taxon>Actinomycetota</taxon>
        <taxon>Actinomycetes</taxon>
        <taxon>Streptosporangiales</taxon>
        <taxon>Thermomonosporaceae</taxon>
        <taxon>Actinomadura</taxon>
    </lineage>
</organism>
<accession>A0ABW2CHR0</accession>
<feature type="region of interest" description="Disordered" evidence="5">
    <location>
        <begin position="130"/>
        <end position="169"/>
    </location>
</feature>
<keyword evidence="6" id="KW-0812">Transmembrane</keyword>
<keyword evidence="10" id="KW-1185">Reference proteome</keyword>
<evidence type="ECO:0000256" key="5">
    <source>
        <dbReference type="SAM" id="MobiDB-lite"/>
    </source>
</evidence>
<name>A0ABW2CHR0_9ACTN</name>
<dbReference type="Proteomes" id="UP001596380">
    <property type="component" value="Unassembled WGS sequence"/>
</dbReference>
<dbReference type="InterPro" id="IPR007348">
    <property type="entry name" value="CopC_dom"/>
</dbReference>
<dbReference type="RefSeq" id="WP_160819269.1">
    <property type="nucleotide sequence ID" value="NZ_JBHSXE010000001.1"/>
</dbReference>
<evidence type="ECO:0000256" key="1">
    <source>
        <dbReference type="ARBA" id="ARBA00004196"/>
    </source>
</evidence>
<dbReference type="PROSITE" id="PS51318">
    <property type="entry name" value="TAT"/>
    <property type="match status" value="1"/>
</dbReference>
<keyword evidence="6" id="KW-0472">Membrane</keyword>
<keyword evidence="2" id="KW-0479">Metal-binding</keyword>
<feature type="transmembrane region" description="Helical" evidence="6">
    <location>
        <begin position="173"/>
        <end position="193"/>
    </location>
</feature>
<dbReference type="InterPro" id="IPR006311">
    <property type="entry name" value="TAT_signal"/>
</dbReference>
<dbReference type="PANTHER" id="PTHR34820">
    <property type="entry name" value="INNER MEMBRANE PROTEIN YEBZ"/>
    <property type="match status" value="1"/>
</dbReference>
<dbReference type="Gene3D" id="2.60.40.1220">
    <property type="match status" value="1"/>
</dbReference>
<dbReference type="InterPro" id="IPR014756">
    <property type="entry name" value="Ig_E-set"/>
</dbReference>
<feature type="chain" id="PRO_5047107985" evidence="7">
    <location>
        <begin position="29"/>
        <end position="232"/>
    </location>
</feature>
<dbReference type="EMBL" id="JBHSXS010000007">
    <property type="protein sequence ID" value="MFC6881269.1"/>
    <property type="molecule type" value="Genomic_DNA"/>
</dbReference>
<dbReference type="InterPro" id="IPR032694">
    <property type="entry name" value="CopC/D"/>
</dbReference>
<dbReference type="SUPFAM" id="SSF81296">
    <property type="entry name" value="E set domains"/>
    <property type="match status" value="1"/>
</dbReference>
<evidence type="ECO:0000259" key="8">
    <source>
        <dbReference type="Pfam" id="PF04234"/>
    </source>
</evidence>
<dbReference type="InterPro" id="IPR014755">
    <property type="entry name" value="Cu-Rt/internalin_Ig-like"/>
</dbReference>
<proteinExistence type="predicted"/>
<evidence type="ECO:0000256" key="6">
    <source>
        <dbReference type="SAM" id="Phobius"/>
    </source>
</evidence>